<feature type="transmembrane region" description="Helical" evidence="8">
    <location>
        <begin position="306"/>
        <end position="337"/>
    </location>
</feature>
<evidence type="ECO:0008006" key="11">
    <source>
        <dbReference type="Google" id="ProtNLM"/>
    </source>
</evidence>
<feature type="transmembrane region" description="Helical" evidence="8">
    <location>
        <begin position="145"/>
        <end position="171"/>
    </location>
</feature>
<dbReference type="GO" id="GO:0055085">
    <property type="term" value="P:transmembrane transport"/>
    <property type="evidence" value="ECO:0007669"/>
    <property type="project" value="TreeGrafter"/>
</dbReference>
<gene>
    <name evidence="9" type="ORF">A3A24_00895</name>
</gene>
<organism evidence="9 10">
    <name type="scientific">Candidatus Buchananbacteria bacterium RIFCSPLOWO2_01_FULL_46_12</name>
    <dbReference type="NCBI Taxonomy" id="1797546"/>
    <lineage>
        <taxon>Bacteria</taxon>
        <taxon>Candidatus Buchananiibacteriota</taxon>
    </lineage>
</organism>
<evidence type="ECO:0000256" key="8">
    <source>
        <dbReference type="SAM" id="Phobius"/>
    </source>
</evidence>
<evidence type="ECO:0000256" key="2">
    <source>
        <dbReference type="ARBA" id="ARBA00009773"/>
    </source>
</evidence>
<keyword evidence="7 8" id="KW-0472">Membrane</keyword>
<dbReference type="PANTHER" id="PTHR21716">
    <property type="entry name" value="TRANSMEMBRANE PROTEIN"/>
    <property type="match status" value="1"/>
</dbReference>
<dbReference type="GO" id="GO:0005886">
    <property type="term" value="C:plasma membrane"/>
    <property type="evidence" value="ECO:0007669"/>
    <property type="project" value="UniProtKB-SubCell"/>
</dbReference>
<comment type="caution">
    <text evidence="9">The sequence shown here is derived from an EMBL/GenBank/DDBJ whole genome shotgun (WGS) entry which is preliminary data.</text>
</comment>
<feature type="transmembrane region" description="Helical" evidence="8">
    <location>
        <begin position="35"/>
        <end position="53"/>
    </location>
</feature>
<name>A0A1G1YMX8_9BACT</name>
<keyword evidence="3" id="KW-0813">Transport</keyword>
<evidence type="ECO:0000313" key="10">
    <source>
        <dbReference type="Proteomes" id="UP000176512"/>
    </source>
</evidence>
<dbReference type="AlphaFoldDB" id="A0A1G1YMX8"/>
<feature type="transmembrane region" description="Helical" evidence="8">
    <location>
        <begin position="7"/>
        <end position="29"/>
    </location>
</feature>
<feature type="transmembrane region" description="Helical" evidence="8">
    <location>
        <begin position="65"/>
        <end position="86"/>
    </location>
</feature>
<dbReference type="PANTHER" id="PTHR21716:SF53">
    <property type="entry name" value="PERMEASE PERM-RELATED"/>
    <property type="match status" value="1"/>
</dbReference>
<comment type="subcellular location">
    <subcellularLocation>
        <location evidence="1">Cell membrane</location>
        <topology evidence="1">Multi-pass membrane protein</topology>
    </subcellularLocation>
</comment>
<dbReference type="InterPro" id="IPR002549">
    <property type="entry name" value="AI-2E-like"/>
</dbReference>
<proteinExistence type="inferred from homology"/>
<sequence length="372" mass="40284">MADGNNINVSITTGTVLKFFGIVLIIYFVYFVRDIILTVFIAVIFAALIEPLVDRLENKKIPRGLGVIIIYLALLLFLVLTVRMLIPPIIEQVGLLTNNFPSLWQRLVENFQSLKDYSQDQGLIDNIQQGLQGIQSGLTKAAGGVYSFIIAIFANLVNFVLVLVIAFYLVVQRDSLAKMLRAVAPAHYHGYLTDLSGRIQAKIGSWARGQLILGVAIAGLSFVGLLFLLPKYALVLALVAGITELIPYIGPILGAIPAVFLGFTAGEPSLTRGLFVLAFYLLVQQVENNFLVPKVMKKQLGLNPVVTIIAILIGARLAGIIGIILAIPVSTALGVVVKDFIQKSNIALIKDGIGQSGQSHNPEVDIKTKDLA</sequence>
<feature type="transmembrane region" description="Helical" evidence="8">
    <location>
        <begin position="211"/>
        <end position="229"/>
    </location>
</feature>
<evidence type="ECO:0000256" key="7">
    <source>
        <dbReference type="ARBA" id="ARBA00023136"/>
    </source>
</evidence>
<dbReference type="Pfam" id="PF01594">
    <property type="entry name" value="AI-2E_transport"/>
    <property type="match status" value="1"/>
</dbReference>
<evidence type="ECO:0000256" key="5">
    <source>
        <dbReference type="ARBA" id="ARBA00022692"/>
    </source>
</evidence>
<evidence type="ECO:0000256" key="1">
    <source>
        <dbReference type="ARBA" id="ARBA00004651"/>
    </source>
</evidence>
<keyword evidence="5 8" id="KW-0812">Transmembrane</keyword>
<dbReference type="EMBL" id="MHIP01000049">
    <property type="protein sequence ID" value="OGY53713.1"/>
    <property type="molecule type" value="Genomic_DNA"/>
</dbReference>
<dbReference type="Proteomes" id="UP000176512">
    <property type="component" value="Unassembled WGS sequence"/>
</dbReference>
<evidence type="ECO:0000256" key="3">
    <source>
        <dbReference type="ARBA" id="ARBA00022448"/>
    </source>
</evidence>
<feature type="transmembrane region" description="Helical" evidence="8">
    <location>
        <begin position="270"/>
        <end position="286"/>
    </location>
</feature>
<reference evidence="9 10" key="1">
    <citation type="journal article" date="2016" name="Nat. Commun.">
        <title>Thousands of microbial genomes shed light on interconnected biogeochemical processes in an aquifer system.</title>
        <authorList>
            <person name="Anantharaman K."/>
            <person name="Brown C.T."/>
            <person name="Hug L.A."/>
            <person name="Sharon I."/>
            <person name="Castelle C.J."/>
            <person name="Probst A.J."/>
            <person name="Thomas B.C."/>
            <person name="Singh A."/>
            <person name="Wilkins M.J."/>
            <person name="Karaoz U."/>
            <person name="Brodie E.L."/>
            <person name="Williams K.H."/>
            <person name="Hubbard S.S."/>
            <person name="Banfield J.F."/>
        </authorList>
    </citation>
    <scope>NUCLEOTIDE SEQUENCE [LARGE SCALE GENOMIC DNA]</scope>
</reference>
<keyword evidence="6 8" id="KW-1133">Transmembrane helix</keyword>
<comment type="similarity">
    <text evidence="2">Belongs to the autoinducer-2 exporter (AI-2E) (TC 2.A.86) family.</text>
</comment>
<protein>
    <recommendedName>
        <fullName evidence="11">AI-2E family transporter</fullName>
    </recommendedName>
</protein>
<evidence type="ECO:0000256" key="6">
    <source>
        <dbReference type="ARBA" id="ARBA00022989"/>
    </source>
</evidence>
<keyword evidence="4" id="KW-1003">Cell membrane</keyword>
<feature type="transmembrane region" description="Helical" evidence="8">
    <location>
        <begin position="235"/>
        <end position="263"/>
    </location>
</feature>
<evidence type="ECO:0000256" key="4">
    <source>
        <dbReference type="ARBA" id="ARBA00022475"/>
    </source>
</evidence>
<evidence type="ECO:0000313" key="9">
    <source>
        <dbReference type="EMBL" id="OGY53713.1"/>
    </source>
</evidence>
<accession>A0A1G1YMX8</accession>